<dbReference type="InterPro" id="IPR036640">
    <property type="entry name" value="ABC1_TM_sf"/>
</dbReference>
<dbReference type="PANTHER" id="PTHR24221:SF654">
    <property type="entry name" value="ATP-BINDING CASSETTE SUB-FAMILY B MEMBER 6"/>
    <property type="match status" value="1"/>
</dbReference>
<evidence type="ECO:0000259" key="10">
    <source>
        <dbReference type="PROSITE" id="PS50929"/>
    </source>
</evidence>
<dbReference type="Gene3D" id="3.40.50.300">
    <property type="entry name" value="P-loop containing nucleotide triphosphate hydrolases"/>
    <property type="match status" value="1"/>
</dbReference>
<protein>
    <submittedName>
        <fullName evidence="11">ABC transporter ATP-binding protein</fullName>
    </submittedName>
</protein>
<dbReference type="EMBL" id="JBHTCA010000003">
    <property type="protein sequence ID" value="MFC7408437.1"/>
    <property type="molecule type" value="Genomic_DNA"/>
</dbReference>
<dbReference type="PANTHER" id="PTHR24221">
    <property type="entry name" value="ATP-BINDING CASSETTE SUB-FAMILY B"/>
    <property type="match status" value="1"/>
</dbReference>
<accession>A0ABW2QIM6</accession>
<keyword evidence="4" id="KW-0547">Nucleotide-binding</keyword>
<comment type="subcellular location">
    <subcellularLocation>
        <location evidence="1">Cell membrane</location>
        <topology evidence="1">Multi-pass membrane protein</topology>
    </subcellularLocation>
</comment>
<reference evidence="12" key="1">
    <citation type="journal article" date="2019" name="Int. J. Syst. Evol. Microbiol.">
        <title>The Global Catalogue of Microorganisms (GCM) 10K type strain sequencing project: providing services to taxonomists for standard genome sequencing and annotation.</title>
        <authorList>
            <consortium name="The Broad Institute Genomics Platform"/>
            <consortium name="The Broad Institute Genome Sequencing Center for Infectious Disease"/>
            <person name="Wu L."/>
            <person name="Ma J."/>
        </authorList>
    </citation>
    <scope>NUCLEOTIDE SEQUENCE [LARGE SCALE GENOMIC DNA]</scope>
    <source>
        <strain evidence="12">CGMCC 1.12371</strain>
    </source>
</reference>
<feature type="transmembrane region" description="Helical" evidence="8">
    <location>
        <begin position="297"/>
        <end position="315"/>
    </location>
</feature>
<name>A0ABW2QIM6_9BURK</name>
<dbReference type="InterPro" id="IPR003593">
    <property type="entry name" value="AAA+_ATPase"/>
</dbReference>
<dbReference type="PROSITE" id="PS50929">
    <property type="entry name" value="ABC_TM1F"/>
    <property type="match status" value="1"/>
</dbReference>
<dbReference type="PROSITE" id="PS00211">
    <property type="entry name" value="ABC_TRANSPORTER_1"/>
    <property type="match status" value="1"/>
</dbReference>
<keyword evidence="12" id="KW-1185">Reference proteome</keyword>
<evidence type="ECO:0000256" key="6">
    <source>
        <dbReference type="ARBA" id="ARBA00022989"/>
    </source>
</evidence>
<dbReference type="InterPro" id="IPR003439">
    <property type="entry name" value="ABC_transporter-like_ATP-bd"/>
</dbReference>
<dbReference type="SMART" id="SM00382">
    <property type="entry name" value="AAA"/>
    <property type="match status" value="1"/>
</dbReference>
<evidence type="ECO:0000256" key="1">
    <source>
        <dbReference type="ARBA" id="ARBA00004651"/>
    </source>
</evidence>
<evidence type="ECO:0000256" key="4">
    <source>
        <dbReference type="ARBA" id="ARBA00022741"/>
    </source>
</evidence>
<evidence type="ECO:0000256" key="3">
    <source>
        <dbReference type="ARBA" id="ARBA00022692"/>
    </source>
</evidence>
<dbReference type="Pfam" id="PF00005">
    <property type="entry name" value="ABC_tran"/>
    <property type="match status" value="1"/>
</dbReference>
<dbReference type="CDD" id="cd03228">
    <property type="entry name" value="ABCC_MRP_Like"/>
    <property type="match status" value="1"/>
</dbReference>
<organism evidence="11 12">
    <name type="scientific">Hydrogenophaga atypica</name>
    <dbReference type="NCBI Taxonomy" id="249409"/>
    <lineage>
        <taxon>Bacteria</taxon>
        <taxon>Pseudomonadati</taxon>
        <taxon>Pseudomonadota</taxon>
        <taxon>Betaproteobacteria</taxon>
        <taxon>Burkholderiales</taxon>
        <taxon>Comamonadaceae</taxon>
        <taxon>Hydrogenophaga</taxon>
    </lineage>
</organism>
<evidence type="ECO:0000313" key="12">
    <source>
        <dbReference type="Proteomes" id="UP001596501"/>
    </source>
</evidence>
<dbReference type="InterPro" id="IPR011527">
    <property type="entry name" value="ABC1_TM_dom"/>
</dbReference>
<dbReference type="Gene3D" id="1.20.1560.10">
    <property type="entry name" value="ABC transporter type 1, transmembrane domain"/>
    <property type="match status" value="1"/>
</dbReference>
<comment type="caution">
    <text evidence="11">The sequence shown here is derived from an EMBL/GenBank/DDBJ whole genome shotgun (WGS) entry which is preliminary data.</text>
</comment>
<gene>
    <name evidence="11" type="ORF">ACFQPB_06155</name>
</gene>
<evidence type="ECO:0000259" key="9">
    <source>
        <dbReference type="PROSITE" id="PS50893"/>
    </source>
</evidence>
<evidence type="ECO:0000313" key="11">
    <source>
        <dbReference type="EMBL" id="MFC7408437.1"/>
    </source>
</evidence>
<dbReference type="InterPro" id="IPR017871">
    <property type="entry name" value="ABC_transporter-like_CS"/>
</dbReference>
<sequence length="616" mass="66917">MTIVEWVFFGFDNCRQSKASSPDHCGIANLQIMFRTLFVIFRHLSLKRRWQLSVVLALMLCGAVAEIFTLGAVVPFLGFLINPDAISGASRIYTPINAIAVYLGTTLPYAASMVFAVFVVCAAALRLILSWASFRLIYSVGADFGEKIYSLILKQPYSYHVERNSSQTIAAVEKVTVLVAGVMVPVMNLLIAVLMVVALLGAMLSVNPLVAISAGGLFGGLYVGISIWSKNRLKHNSQIIAFNATKKVQALQEGLGAIRDVIIDGNQTVYVDKFAQADRTQRTAQASNQVLSIAPKYLVESVGMVMMVLLAIYLMQQPGGAASALPLLGALALGAQRMLPHMQNMYSGVAAFRGNRVAAQEVLDLLDLPAPLHQPKNTRAKISLDLKKIQVPVIELRDVHFSYSTDLVDVLQGIHLRVERGARLGFKGATGSGKSTLIDLILGLLKPTGGEIIVSGQLLDETYLPAWQSRIAHVPQNIFLIDASIAENVALGVRAEYIDTSRLQVAMAAAQMTEFIERLPHGVKTRVGERGVQLSGGQRQRIGLARALYKQADILVLDEATSALDGDTEARVMQAIYQLNPTMVVLIIAHRLTTLEKCDAIFEIVGGKLRPVDEGE</sequence>
<dbReference type="SUPFAM" id="SSF52540">
    <property type="entry name" value="P-loop containing nucleoside triphosphate hydrolases"/>
    <property type="match status" value="1"/>
</dbReference>
<dbReference type="SUPFAM" id="SSF90123">
    <property type="entry name" value="ABC transporter transmembrane region"/>
    <property type="match status" value="1"/>
</dbReference>
<keyword evidence="3 8" id="KW-0812">Transmembrane</keyword>
<dbReference type="RefSeq" id="WP_382220693.1">
    <property type="nucleotide sequence ID" value="NZ_JBHTCA010000003.1"/>
</dbReference>
<dbReference type="InterPro" id="IPR039421">
    <property type="entry name" value="Type_1_exporter"/>
</dbReference>
<keyword evidence="7 8" id="KW-0472">Membrane</keyword>
<dbReference type="Proteomes" id="UP001596501">
    <property type="component" value="Unassembled WGS sequence"/>
</dbReference>
<dbReference type="GO" id="GO:0005524">
    <property type="term" value="F:ATP binding"/>
    <property type="evidence" value="ECO:0007669"/>
    <property type="project" value="UniProtKB-KW"/>
</dbReference>
<feature type="transmembrane region" description="Helical" evidence="8">
    <location>
        <begin position="209"/>
        <end position="228"/>
    </location>
</feature>
<feature type="domain" description="ABC transporter" evidence="9">
    <location>
        <begin position="394"/>
        <end position="616"/>
    </location>
</feature>
<feature type="transmembrane region" description="Helical" evidence="8">
    <location>
        <begin position="52"/>
        <end position="81"/>
    </location>
</feature>
<keyword evidence="5 11" id="KW-0067">ATP-binding</keyword>
<evidence type="ECO:0000256" key="2">
    <source>
        <dbReference type="ARBA" id="ARBA00022475"/>
    </source>
</evidence>
<keyword evidence="6 8" id="KW-1133">Transmembrane helix</keyword>
<evidence type="ECO:0000256" key="5">
    <source>
        <dbReference type="ARBA" id="ARBA00022840"/>
    </source>
</evidence>
<dbReference type="InterPro" id="IPR027417">
    <property type="entry name" value="P-loop_NTPase"/>
</dbReference>
<evidence type="ECO:0000256" key="7">
    <source>
        <dbReference type="ARBA" id="ARBA00023136"/>
    </source>
</evidence>
<feature type="transmembrane region" description="Helical" evidence="8">
    <location>
        <begin position="175"/>
        <end position="203"/>
    </location>
</feature>
<feature type="transmembrane region" description="Helical" evidence="8">
    <location>
        <begin position="109"/>
        <end position="129"/>
    </location>
</feature>
<keyword evidence="2" id="KW-1003">Cell membrane</keyword>
<evidence type="ECO:0000256" key="8">
    <source>
        <dbReference type="SAM" id="Phobius"/>
    </source>
</evidence>
<proteinExistence type="predicted"/>
<feature type="domain" description="ABC transmembrane type-1" evidence="10">
    <location>
        <begin position="54"/>
        <end position="313"/>
    </location>
</feature>
<dbReference type="PROSITE" id="PS50893">
    <property type="entry name" value="ABC_TRANSPORTER_2"/>
    <property type="match status" value="1"/>
</dbReference>